<accession>A0A158CLS6</accession>
<evidence type="ECO:0000313" key="2">
    <source>
        <dbReference type="Proteomes" id="UP000071859"/>
    </source>
</evidence>
<evidence type="ECO:0008006" key="3">
    <source>
        <dbReference type="Google" id="ProtNLM"/>
    </source>
</evidence>
<dbReference type="InterPro" id="IPR036390">
    <property type="entry name" value="WH_DNA-bd_sf"/>
</dbReference>
<reference evidence="1" key="1">
    <citation type="submission" date="2016-01" db="EMBL/GenBank/DDBJ databases">
        <authorList>
            <person name="Peeters C."/>
        </authorList>
    </citation>
    <scope>NUCLEOTIDE SEQUENCE</scope>
    <source>
        <strain evidence="1">LMG 29321</strain>
    </source>
</reference>
<evidence type="ECO:0000313" key="1">
    <source>
        <dbReference type="EMBL" id="SAK83324.1"/>
    </source>
</evidence>
<protein>
    <recommendedName>
        <fullName evidence="3">HTH marR-type domain-containing protein</fullName>
    </recommendedName>
</protein>
<dbReference type="Pfam" id="PF25212">
    <property type="entry name" value="HVO_A0114"/>
    <property type="match status" value="1"/>
</dbReference>
<dbReference type="EMBL" id="FCOX02000021">
    <property type="protein sequence ID" value="SAK83324.1"/>
    <property type="molecule type" value="Genomic_DNA"/>
</dbReference>
<keyword evidence="2" id="KW-1185">Reference proteome</keyword>
<dbReference type="Proteomes" id="UP000071859">
    <property type="component" value="Unassembled WGS sequence"/>
</dbReference>
<dbReference type="InterPro" id="IPR036388">
    <property type="entry name" value="WH-like_DNA-bd_sf"/>
</dbReference>
<dbReference type="SUPFAM" id="SSF46785">
    <property type="entry name" value="Winged helix' DNA-binding domain"/>
    <property type="match status" value="1"/>
</dbReference>
<gene>
    <name evidence="1" type="ORF">AWB78_04119</name>
</gene>
<comment type="caution">
    <text evidence="1">The sequence shown here is derived from an EMBL/GenBank/DDBJ whole genome shotgun (WGS) entry which is preliminary data.</text>
</comment>
<dbReference type="Gene3D" id="1.10.10.10">
    <property type="entry name" value="Winged helix-like DNA-binding domain superfamily/Winged helix DNA-binding domain"/>
    <property type="match status" value="1"/>
</dbReference>
<organism evidence="1 2">
    <name type="scientific">Caballeronia calidae</name>
    <dbReference type="NCBI Taxonomy" id="1777139"/>
    <lineage>
        <taxon>Bacteria</taxon>
        <taxon>Pseudomonadati</taxon>
        <taxon>Pseudomonadota</taxon>
        <taxon>Betaproteobacteria</taxon>
        <taxon>Burkholderiales</taxon>
        <taxon>Burkholderiaceae</taxon>
        <taxon>Caballeronia</taxon>
    </lineage>
</organism>
<name>A0A158CLS6_9BURK</name>
<sequence length="114" mass="12830">MSKLNVHVGGARDMGRRFASAFNRAQAGEKFEERHVTFLSLEEMLAALSPKRLEMLRHLHREGAESVKALALALNRDYKRVYEDVAILENAGLIVREEGRLIAPWDALTAEVSL</sequence>
<dbReference type="AlphaFoldDB" id="A0A158CLS6"/>
<dbReference type="RefSeq" id="WP_062607416.1">
    <property type="nucleotide sequence ID" value="NZ_FCOX02000021.1"/>
</dbReference>
<proteinExistence type="predicted"/>